<dbReference type="InterPro" id="IPR038444">
    <property type="entry name" value="DUF465_sf"/>
</dbReference>
<dbReference type="EMBL" id="SMAI01000001">
    <property type="protein sequence ID" value="TCT08276.1"/>
    <property type="molecule type" value="Genomic_DNA"/>
</dbReference>
<protein>
    <submittedName>
        <fullName evidence="1">Uncharacterized protein DUF465</fullName>
    </submittedName>
</protein>
<evidence type="ECO:0000313" key="1">
    <source>
        <dbReference type="EMBL" id="TCT08276.1"/>
    </source>
</evidence>
<keyword evidence="2" id="KW-1185">Reference proteome</keyword>
<dbReference type="RefSeq" id="WP_132029901.1">
    <property type="nucleotide sequence ID" value="NZ_SMAI01000001.1"/>
</dbReference>
<organism evidence="1 2">
    <name type="scientific">Aquabacter spiritensis</name>
    <dbReference type="NCBI Taxonomy" id="933073"/>
    <lineage>
        <taxon>Bacteria</taxon>
        <taxon>Pseudomonadati</taxon>
        <taxon>Pseudomonadota</taxon>
        <taxon>Alphaproteobacteria</taxon>
        <taxon>Hyphomicrobiales</taxon>
        <taxon>Xanthobacteraceae</taxon>
        <taxon>Aquabacter</taxon>
    </lineage>
</organism>
<dbReference type="InterPro" id="IPR007420">
    <property type="entry name" value="DUF465"/>
</dbReference>
<dbReference type="AlphaFoldDB" id="A0A4R3M5R7"/>
<evidence type="ECO:0000313" key="2">
    <source>
        <dbReference type="Proteomes" id="UP000294664"/>
    </source>
</evidence>
<accession>A0A4R3M5R7</accession>
<dbReference type="Proteomes" id="UP000294664">
    <property type="component" value="Unassembled WGS sequence"/>
</dbReference>
<proteinExistence type="predicted"/>
<dbReference type="Gene3D" id="6.10.280.50">
    <property type="match status" value="1"/>
</dbReference>
<name>A0A4R3M5R7_9HYPH</name>
<sequence>MDSFVKALTARHRKIEQDIAEEERRPASDRMRVLALKKVKLRLREQIEVLHREGRRAVTIVRRRRDPHLALRPAR</sequence>
<dbReference type="Pfam" id="PF04325">
    <property type="entry name" value="DUF465"/>
    <property type="match status" value="1"/>
</dbReference>
<gene>
    <name evidence="1" type="ORF">EDC64_101799</name>
</gene>
<reference evidence="1 2" key="1">
    <citation type="submission" date="2019-03" db="EMBL/GenBank/DDBJ databases">
        <title>Genomic Encyclopedia of Type Strains, Phase IV (KMG-IV): sequencing the most valuable type-strain genomes for metagenomic binning, comparative biology and taxonomic classification.</title>
        <authorList>
            <person name="Goeker M."/>
        </authorList>
    </citation>
    <scope>NUCLEOTIDE SEQUENCE [LARGE SCALE GENOMIC DNA]</scope>
    <source>
        <strain evidence="1 2">DSM 9035</strain>
    </source>
</reference>
<comment type="caution">
    <text evidence="1">The sequence shown here is derived from an EMBL/GenBank/DDBJ whole genome shotgun (WGS) entry which is preliminary data.</text>
</comment>